<dbReference type="OrthoDB" id="2745898at2759"/>
<comment type="caution">
    <text evidence="1">The sequence shown here is derived from an EMBL/GenBank/DDBJ whole genome shotgun (WGS) entry which is preliminary data.</text>
</comment>
<organism evidence="1 2">
    <name type="scientific">Mycena venus</name>
    <dbReference type="NCBI Taxonomy" id="2733690"/>
    <lineage>
        <taxon>Eukaryota</taxon>
        <taxon>Fungi</taxon>
        <taxon>Dikarya</taxon>
        <taxon>Basidiomycota</taxon>
        <taxon>Agaricomycotina</taxon>
        <taxon>Agaricomycetes</taxon>
        <taxon>Agaricomycetidae</taxon>
        <taxon>Agaricales</taxon>
        <taxon>Marasmiineae</taxon>
        <taxon>Mycenaceae</taxon>
        <taxon>Mycena</taxon>
    </lineage>
</organism>
<gene>
    <name evidence="1" type="ORF">MVEN_01756700</name>
</gene>
<dbReference type="Proteomes" id="UP000620124">
    <property type="component" value="Unassembled WGS sequence"/>
</dbReference>
<evidence type="ECO:0000313" key="2">
    <source>
        <dbReference type="Proteomes" id="UP000620124"/>
    </source>
</evidence>
<name>A0A8H6XMS9_9AGAR</name>
<proteinExistence type="predicted"/>
<dbReference type="EMBL" id="JACAZI010000016">
    <property type="protein sequence ID" value="KAF7343249.1"/>
    <property type="molecule type" value="Genomic_DNA"/>
</dbReference>
<evidence type="ECO:0000313" key="1">
    <source>
        <dbReference type="EMBL" id="KAF7343249.1"/>
    </source>
</evidence>
<dbReference type="AlphaFoldDB" id="A0A8H6XMS9"/>
<protein>
    <submittedName>
        <fullName evidence="1">Uncharacterized protein</fullName>
    </submittedName>
</protein>
<accession>A0A8H6XMS9</accession>
<sequence>MSTHIPQELVDIIMDNLDDDIPSLKSCSLAARTFVSSAQIQIFRKIEITPPTHPLSLSSSCQKLYKLLTSSPHLAPLVDELCIVLVGSETSFEYDADGQYLEDRHVTWIMSGRKTLALILALLDLKRISLVENAPVDWNSYGQFSMKWNELGGHLKSELSRIFSSPGLESVHLRGIVVESPYQLLSLFSEATSLKEMSLSRVYFTKRWDQRDPWPESQTWQPQLRSLLLSDIASDTFCRHLVNPRINLTRVNSLTIVTEGSDWREKIIQATHGSVVDLRIRYLQEPGTGVFKSIIGPNLRSLPSPLFG</sequence>
<reference evidence="1" key="1">
    <citation type="submission" date="2020-05" db="EMBL/GenBank/DDBJ databases">
        <title>Mycena genomes resolve the evolution of fungal bioluminescence.</title>
        <authorList>
            <person name="Tsai I.J."/>
        </authorList>
    </citation>
    <scope>NUCLEOTIDE SEQUENCE</scope>
    <source>
        <strain evidence="1">CCC161011</strain>
    </source>
</reference>
<keyword evidence="2" id="KW-1185">Reference proteome</keyword>